<gene>
    <name evidence="2" type="ORF">RFI_29253</name>
</gene>
<reference evidence="2 3" key="1">
    <citation type="journal article" date="2013" name="Curr. Biol.">
        <title>The Genome of the Foraminiferan Reticulomyxa filosa.</title>
        <authorList>
            <person name="Glockner G."/>
            <person name="Hulsmann N."/>
            <person name="Schleicher M."/>
            <person name="Noegel A.A."/>
            <person name="Eichinger L."/>
            <person name="Gallinger C."/>
            <person name="Pawlowski J."/>
            <person name="Sierra R."/>
            <person name="Euteneuer U."/>
            <person name="Pillet L."/>
            <person name="Moustafa A."/>
            <person name="Platzer M."/>
            <person name="Groth M."/>
            <person name="Szafranski K."/>
            <person name="Schliwa M."/>
        </authorList>
    </citation>
    <scope>NUCLEOTIDE SEQUENCE [LARGE SCALE GENOMIC DNA]</scope>
</reference>
<keyword evidence="1" id="KW-0812">Transmembrane</keyword>
<comment type="caution">
    <text evidence="2">The sequence shown here is derived from an EMBL/GenBank/DDBJ whole genome shotgun (WGS) entry which is preliminary data.</text>
</comment>
<dbReference type="SUPFAM" id="SSF56112">
    <property type="entry name" value="Protein kinase-like (PK-like)"/>
    <property type="match status" value="1"/>
</dbReference>
<feature type="transmembrane region" description="Helical" evidence="1">
    <location>
        <begin position="79"/>
        <end position="102"/>
    </location>
</feature>
<dbReference type="EMBL" id="ASPP01025328">
    <property type="protein sequence ID" value="ETO08131.1"/>
    <property type="molecule type" value="Genomic_DNA"/>
</dbReference>
<sequence>MLYIVLELVECGELFNKISTNTTMCVQFHLIKICFFLASRKKNNKTKQNVKRNVNVARMYFQQLLNGIQCMHKHKICQIYLNVDVLLKSAINISTILYTMYMNNKRKYIGRRDLYFIALCFSFSFSCSISAFSVLSLLCANTSN</sequence>
<evidence type="ECO:0000313" key="3">
    <source>
        <dbReference type="Proteomes" id="UP000023152"/>
    </source>
</evidence>
<name>X6M3A7_RETFI</name>
<keyword evidence="1" id="KW-0472">Membrane</keyword>
<keyword evidence="1" id="KW-1133">Transmembrane helix</keyword>
<keyword evidence="3" id="KW-1185">Reference proteome</keyword>
<dbReference type="InterPro" id="IPR011009">
    <property type="entry name" value="Kinase-like_dom_sf"/>
</dbReference>
<proteinExistence type="predicted"/>
<feature type="transmembrane region" description="Helical" evidence="1">
    <location>
        <begin position="114"/>
        <end position="138"/>
    </location>
</feature>
<organism evidence="2 3">
    <name type="scientific">Reticulomyxa filosa</name>
    <dbReference type="NCBI Taxonomy" id="46433"/>
    <lineage>
        <taxon>Eukaryota</taxon>
        <taxon>Sar</taxon>
        <taxon>Rhizaria</taxon>
        <taxon>Retaria</taxon>
        <taxon>Foraminifera</taxon>
        <taxon>Monothalamids</taxon>
        <taxon>Reticulomyxidae</taxon>
        <taxon>Reticulomyxa</taxon>
    </lineage>
</organism>
<evidence type="ECO:0008006" key="4">
    <source>
        <dbReference type="Google" id="ProtNLM"/>
    </source>
</evidence>
<dbReference type="AlphaFoldDB" id="X6M3A7"/>
<evidence type="ECO:0000313" key="2">
    <source>
        <dbReference type="EMBL" id="ETO08131.1"/>
    </source>
</evidence>
<accession>X6M3A7</accession>
<protein>
    <recommendedName>
        <fullName evidence="4">Protein kinase domain-containing protein</fullName>
    </recommendedName>
</protein>
<dbReference type="Proteomes" id="UP000023152">
    <property type="component" value="Unassembled WGS sequence"/>
</dbReference>
<evidence type="ECO:0000256" key="1">
    <source>
        <dbReference type="SAM" id="Phobius"/>
    </source>
</evidence>